<evidence type="ECO:0000313" key="1">
    <source>
        <dbReference type="EMBL" id="OWR47645.1"/>
    </source>
</evidence>
<reference evidence="1 2" key="1">
    <citation type="journal article" date="2011" name="Cell">
        <title>The monarch butterfly genome yields insights into long-distance migration.</title>
        <authorList>
            <person name="Zhan S."/>
            <person name="Merlin C."/>
            <person name="Boore J.L."/>
            <person name="Reppert S.M."/>
        </authorList>
    </citation>
    <scope>NUCLEOTIDE SEQUENCE [LARGE SCALE GENOMIC DNA]</scope>
    <source>
        <strain evidence="1">F-2</strain>
    </source>
</reference>
<dbReference type="Proteomes" id="UP000007151">
    <property type="component" value="Unassembled WGS sequence"/>
</dbReference>
<keyword evidence="2" id="KW-1185">Reference proteome</keyword>
<protein>
    <submittedName>
        <fullName evidence="1">Uncharacterized protein</fullName>
    </submittedName>
</protein>
<sequence length="207" mass="24260">MFSEHFLCEDRLMSSTISLTLRMKDFGKAPYIAERLHLAKLSIKSAYWAYTCFITNCKVQFLAIVRILDWRFWEKQSFDYTRIFNTWIPIESSDLGKVSEKILTDLPEIPLYFNKSFSRSKPRKFAAATCSSPASLISFRFKFKVLRPRLRFQKRFLDTRIKYSGIVIIEMSQHRTVGLRNIFAAYFPASSNTRFHLDCAASIVFEV</sequence>
<proteinExistence type="predicted"/>
<accession>A0A212F1M7</accession>
<organism evidence="1 2">
    <name type="scientific">Danaus plexippus plexippus</name>
    <dbReference type="NCBI Taxonomy" id="278856"/>
    <lineage>
        <taxon>Eukaryota</taxon>
        <taxon>Metazoa</taxon>
        <taxon>Ecdysozoa</taxon>
        <taxon>Arthropoda</taxon>
        <taxon>Hexapoda</taxon>
        <taxon>Insecta</taxon>
        <taxon>Pterygota</taxon>
        <taxon>Neoptera</taxon>
        <taxon>Endopterygota</taxon>
        <taxon>Lepidoptera</taxon>
        <taxon>Glossata</taxon>
        <taxon>Ditrysia</taxon>
        <taxon>Papilionoidea</taxon>
        <taxon>Nymphalidae</taxon>
        <taxon>Danainae</taxon>
        <taxon>Danaini</taxon>
        <taxon>Danaina</taxon>
        <taxon>Danaus</taxon>
        <taxon>Danaus</taxon>
    </lineage>
</organism>
<dbReference type="InParanoid" id="A0A212F1M7"/>
<name>A0A212F1M7_DANPL</name>
<dbReference type="KEGG" id="dpl:KGM_209623"/>
<evidence type="ECO:0000313" key="2">
    <source>
        <dbReference type="Proteomes" id="UP000007151"/>
    </source>
</evidence>
<gene>
    <name evidence="1" type="ORF">KGM_209623</name>
</gene>
<dbReference type="AlphaFoldDB" id="A0A212F1M7"/>
<comment type="caution">
    <text evidence="1">The sequence shown here is derived from an EMBL/GenBank/DDBJ whole genome shotgun (WGS) entry which is preliminary data.</text>
</comment>
<dbReference type="EMBL" id="AGBW02010841">
    <property type="protein sequence ID" value="OWR47645.1"/>
    <property type="molecule type" value="Genomic_DNA"/>
</dbReference>